<feature type="region of interest" description="Disordered" evidence="1">
    <location>
        <begin position="249"/>
        <end position="268"/>
    </location>
</feature>
<gene>
    <name evidence="5" type="ORF">FPANT_10466</name>
</gene>
<dbReference type="Pfam" id="PF25550">
    <property type="entry name" value="DUF7928"/>
    <property type="match status" value="1"/>
</dbReference>
<dbReference type="PANTHER" id="PTHR35408">
    <property type="entry name" value="CHROMOSOME 15, WHOLE GENOME SHOTGUN SEQUENCE"/>
    <property type="match status" value="1"/>
</dbReference>
<evidence type="ECO:0000313" key="5">
    <source>
        <dbReference type="EMBL" id="KAF5577336.1"/>
    </source>
</evidence>
<protein>
    <recommendedName>
        <fullName evidence="7">Glycosyltransferase 2-like domain-containing protein</fullName>
    </recommendedName>
</protein>
<evidence type="ECO:0000259" key="4">
    <source>
        <dbReference type="Pfam" id="PF25550"/>
    </source>
</evidence>
<evidence type="ECO:0008006" key="7">
    <source>
        <dbReference type="Google" id="ProtNLM"/>
    </source>
</evidence>
<dbReference type="PANTHER" id="PTHR35408:SF2">
    <property type="entry name" value="GLYCOSYLTRANSFERASE 2-LIKE DOMAIN-CONTAINING PROTEIN"/>
    <property type="match status" value="1"/>
</dbReference>
<dbReference type="InterPro" id="IPR029044">
    <property type="entry name" value="Nucleotide-diphossugar_trans"/>
</dbReference>
<feature type="region of interest" description="Disordered" evidence="1">
    <location>
        <begin position="970"/>
        <end position="1003"/>
    </location>
</feature>
<keyword evidence="2" id="KW-1133">Transmembrane helix</keyword>
<feature type="transmembrane region" description="Helical" evidence="2">
    <location>
        <begin position="830"/>
        <end position="851"/>
    </location>
</feature>
<evidence type="ECO:0000259" key="3">
    <source>
        <dbReference type="Pfam" id="PF13632"/>
    </source>
</evidence>
<reference evidence="5 6" key="1">
    <citation type="submission" date="2020-05" db="EMBL/GenBank/DDBJ databases">
        <title>Identification and distribution of gene clusters putatively required for synthesis of sphingolipid metabolism inhibitors in phylogenetically diverse species of the filamentous fungus Fusarium.</title>
        <authorList>
            <person name="Kim H.-S."/>
            <person name="Busman M."/>
            <person name="Brown D.W."/>
            <person name="Divon H."/>
            <person name="Uhlig S."/>
            <person name="Proctor R.H."/>
        </authorList>
    </citation>
    <scope>NUCLEOTIDE SEQUENCE [LARGE SCALE GENOMIC DNA]</scope>
    <source>
        <strain evidence="5 6">NRRL 25211</strain>
    </source>
</reference>
<dbReference type="EMBL" id="JAAOAR010000594">
    <property type="protein sequence ID" value="KAF5577336.1"/>
    <property type="molecule type" value="Genomic_DNA"/>
</dbReference>
<feature type="transmembrane region" description="Helical" evidence="2">
    <location>
        <begin position="863"/>
        <end position="883"/>
    </location>
</feature>
<name>A0A8H5KRS3_9HYPO</name>
<evidence type="ECO:0000313" key="6">
    <source>
        <dbReference type="Proteomes" id="UP000544095"/>
    </source>
</evidence>
<accession>A0A8H5KRS3</accession>
<keyword evidence="6" id="KW-1185">Reference proteome</keyword>
<dbReference type="SUPFAM" id="SSF53448">
    <property type="entry name" value="Nucleotide-diphospho-sugar transferases"/>
    <property type="match status" value="1"/>
</dbReference>
<proteinExistence type="predicted"/>
<feature type="transmembrane region" description="Helical" evidence="2">
    <location>
        <begin position="796"/>
        <end position="818"/>
    </location>
</feature>
<dbReference type="Pfam" id="PF13632">
    <property type="entry name" value="Glyco_trans_2_3"/>
    <property type="match status" value="1"/>
</dbReference>
<feature type="transmembrane region" description="Helical" evidence="2">
    <location>
        <begin position="358"/>
        <end position="378"/>
    </location>
</feature>
<evidence type="ECO:0000256" key="2">
    <source>
        <dbReference type="SAM" id="Phobius"/>
    </source>
</evidence>
<feature type="compositionally biased region" description="Low complexity" evidence="1">
    <location>
        <begin position="69"/>
        <end position="83"/>
    </location>
</feature>
<feature type="region of interest" description="Disordered" evidence="1">
    <location>
        <begin position="21"/>
        <end position="84"/>
    </location>
</feature>
<dbReference type="Gene3D" id="3.90.550.10">
    <property type="entry name" value="Spore Coat Polysaccharide Biosynthesis Protein SpsA, Chain A"/>
    <property type="match status" value="1"/>
</dbReference>
<organism evidence="5 6">
    <name type="scientific">Fusarium pseudoanthophilum</name>
    <dbReference type="NCBI Taxonomy" id="48495"/>
    <lineage>
        <taxon>Eukaryota</taxon>
        <taxon>Fungi</taxon>
        <taxon>Dikarya</taxon>
        <taxon>Ascomycota</taxon>
        <taxon>Pezizomycotina</taxon>
        <taxon>Sordariomycetes</taxon>
        <taxon>Hypocreomycetidae</taxon>
        <taxon>Hypocreales</taxon>
        <taxon>Nectriaceae</taxon>
        <taxon>Fusarium</taxon>
        <taxon>Fusarium fujikuroi species complex</taxon>
    </lineage>
</organism>
<feature type="region of interest" description="Disordered" evidence="1">
    <location>
        <begin position="486"/>
        <end position="511"/>
    </location>
</feature>
<dbReference type="InterPro" id="IPR057688">
    <property type="entry name" value="DUF7928"/>
</dbReference>
<feature type="domain" description="DUF7928" evidence="4">
    <location>
        <begin position="99"/>
        <end position="242"/>
    </location>
</feature>
<sequence length="1003" mass="111355">MSNRLSSKFIEDSTIRDNMFDQTTLAALQPSSGPTSGTATPDRTGSTTPYSVSSPPRGRRTTSDLKWNASRSRPASIAPSRHSLMGDCDVSDPSMVAKYASRRATLLGWFDEPVERTVANGVSLTSVAIKSEESYVFQPADVDPDLEGAVSKLGVEACMSISSETLSNIIKSIPPTQRSLVSDVTGARIPIVPNLMGVTAELSHYSRACIAHEERIVLVWSQDPKAIINVADHVQQEVFEIMRTSSDGPLEKDIPTRSTSTQRSSSVAPTPYYVRGGLDEKNEIFQRAVALEENEDDEADIERAAAPRPRLKMHAFKVTVAIMLVVVTQSLGVTKLLNEYYWDGDATRFALVSTIPPLTLFSLFFFLVLVTSLFHLFLPVSVCLKNSRFHSATKPNPKRHRDYELPHITIQMPVYKEGLKGVIVPTMISVMAAIEYYEQQGGTASVFINDDGMQLIQPDLAEARKAYYRENGIGYTARLPNLKSPKKGSWFRRSKESTTESVEKPESEMTPQELANKIGFQRRGKFKKASNMNYGLAFSNRVEDEMARLIQLECEQRGCTEADLTVDDDNLLYERALANMLAEDNGRTWAEGNIRIGELILLIDCDTRVPVDCLYYGALEMHESPEVAILQHGSGVMQVVHNMFENGITYFTNVVYTAIKYGVGSGDVSPFVGHNAFLRWKALQDIAFTDPTDNNQVKWWSDSHVSEDFDISLRIQMKGMIVRLATYHNGGFKEGVSLTLYDELTRWEKYAYGCNELVFHPFYQWPYKGPVTRLYLRFLWSNIPITSKVTITAYIFTYYAIASGLFLTTANYIIIGLFPDKLDHLYMPSWGIWLSLVVIFNGLGSVAFSMARHQLKEEVFWKALLDAIKWLPFLIIFFGGISLNCAKALICHACSINIEWASTAKEPGPSGFFIGLDKMIASFKYTWVICILIAAMMIYFAVGAPWGYTITPGPHSTAMAAASNSAGDTAANYAEESGGGAGATGVDSRDSTGHDHGGPSRQQ</sequence>
<feature type="transmembrane region" description="Helical" evidence="2">
    <location>
        <begin position="925"/>
        <end position="948"/>
    </location>
</feature>
<dbReference type="AlphaFoldDB" id="A0A8H5KRS3"/>
<keyword evidence="2" id="KW-0812">Transmembrane</keyword>
<dbReference type="InterPro" id="IPR001173">
    <property type="entry name" value="Glyco_trans_2-like"/>
</dbReference>
<feature type="domain" description="Glycosyltransferase 2-like" evidence="3">
    <location>
        <begin position="599"/>
        <end position="811"/>
    </location>
</feature>
<feature type="compositionally biased region" description="Basic and acidic residues" evidence="1">
    <location>
        <begin position="987"/>
        <end position="1003"/>
    </location>
</feature>
<feature type="compositionally biased region" description="Polar residues" evidence="1">
    <location>
        <begin position="21"/>
        <end position="54"/>
    </location>
</feature>
<feature type="transmembrane region" description="Helical" evidence="2">
    <location>
        <begin position="318"/>
        <end position="338"/>
    </location>
</feature>
<comment type="caution">
    <text evidence="5">The sequence shown here is derived from an EMBL/GenBank/DDBJ whole genome shotgun (WGS) entry which is preliminary data.</text>
</comment>
<feature type="compositionally biased region" description="Basic and acidic residues" evidence="1">
    <location>
        <begin position="493"/>
        <end position="507"/>
    </location>
</feature>
<evidence type="ECO:0000256" key="1">
    <source>
        <dbReference type="SAM" id="MobiDB-lite"/>
    </source>
</evidence>
<feature type="compositionally biased region" description="Low complexity" evidence="1">
    <location>
        <begin position="256"/>
        <end position="266"/>
    </location>
</feature>
<keyword evidence="2" id="KW-0472">Membrane</keyword>
<dbReference type="Proteomes" id="UP000544095">
    <property type="component" value="Unassembled WGS sequence"/>
</dbReference>